<keyword evidence="2" id="KW-1185">Reference proteome</keyword>
<keyword evidence="1" id="KW-0808">Transferase</keyword>
<protein>
    <submittedName>
        <fullName evidence="1">PLP-dependent aminotransferase family protein</fullName>
    </submittedName>
</protein>
<sequence length="468" mass="53365">MLFIELDRTHERSFTKQIYIQIRKKIVSGLLKAGDRLPSTRELSKDLGVARNTVLTAYELLVSEEFLYSLPGAGFYVGPEISRVKQPVQIGDSIAASLSDMTLPNELINFDSGLPALDLFPRSKWNHAAAKALNEAPASVLGYDDPQGRPELREALSGYLKRTRGIECRPEQIIITSGTKQGLTLVAKSLLNDKSEVWIEDPTNENVKQIFLYHTNKIIPFSVDEHGITPYLFPRDRKPTLIFVTPSHQFPMGGILPIKRRLELVEFARKSGCYILEDDYDSEFTYQGLPANSLYEFDSKYVIHAGTFSKTMFPSLRLGYLVVPNKLVPLIREWKRLADHHSNSIYQLALMRFLESGEMERHIRRMKKVYLSRRDHLLALLRKYFGDNVTVYGFHAGMHIVAEFVGGSFPEETIRQLLNRGIYVVPVEKHAIVKGNHSSQIILGYASLCYDDMERGLEILKEVLEEHY</sequence>
<evidence type="ECO:0000313" key="2">
    <source>
        <dbReference type="Proteomes" id="UP000594014"/>
    </source>
</evidence>
<dbReference type="Proteomes" id="UP000594014">
    <property type="component" value="Chromosome"/>
</dbReference>
<reference evidence="1" key="1">
    <citation type="submission" date="2019-08" db="EMBL/GenBank/DDBJ databases">
        <title>Genome sequence of Clostridiales bacterium MT110.</title>
        <authorList>
            <person name="Cao J."/>
        </authorList>
    </citation>
    <scope>NUCLEOTIDE SEQUENCE</scope>
    <source>
        <strain evidence="1">MT110</strain>
    </source>
</reference>
<name>A0ACD1A9I7_9FIRM</name>
<organism evidence="1 2">
    <name type="scientific">Anoxybacterium hadale</name>
    <dbReference type="NCBI Taxonomy" id="3408580"/>
    <lineage>
        <taxon>Bacteria</taxon>
        <taxon>Bacillati</taxon>
        <taxon>Bacillota</taxon>
        <taxon>Clostridia</taxon>
        <taxon>Peptostreptococcales</taxon>
        <taxon>Anaerovoracaceae</taxon>
        <taxon>Anoxybacterium</taxon>
    </lineage>
</organism>
<keyword evidence="1" id="KW-0032">Aminotransferase</keyword>
<dbReference type="EMBL" id="CP042469">
    <property type="protein sequence ID" value="QOX63079.1"/>
    <property type="molecule type" value="Genomic_DNA"/>
</dbReference>
<gene>
    <name evidence="1" type="ORF">FRZ06_06855</name>
</gene>
<proteinExistence type="predicted"/>
<evidence type="ECO:0000313" key="1">
    <source>
        <dbReference type="EMBL" id="QOX63079.1"/>
    </source>
</evidence>
<accession>A0ACD1A9I7</accession>